<feature type="compositionally biased region" description="Basic and acidic residues" evidence="1">
    <location>
        <begin position="9"/>
        <end position="38"/>
    </location>
</feature>
<evidence type="ECO:0000313" key="2">
    <source>
        <dbReference type="EMBL" id="GFH45346.1"/>
    </source>
</evidence>
<dbReference type="Gene3D" id="6.10.140.1230">
    <property type="match status" value="1"/>
</dbReference>
<dbReference type="PANTHER" id="PTHR10476">
    <property type="entry name" value="CHARGED MULTIVESICULAR BODY PROTEIN"/>
    <property type="match status" value="1"/>
</dbReference>
<reference evidence="2 3" key="1">
    <citation type="journal article" date="2021" name="Sci. Rep.">
        <title>The genome of the diatom Chaetoceros tenuissimus carries an ancient integrated fragment of an extant virus.</title>
        <authorList>
            <person name="Hongo Y."/>
            <person name="Kimura K."/>
            <person name="Takaki Y."/>
            <person name="Yoshida Y."/>
            <person name="Baba S."/>
            <person name="Kobayashi G."/>
            <person name="Nagasaki K."/>
            <person name="Hano T."/>
            <person name="Tomaru Y."/>
        </authorList>
    </citation>
    <scope>NUCLEOTIDE SEQUENCE [LARGE SCALE GENOMIC DNA]</scope>
    <source>
        <strain evidence="2 3">NIES-3715</strain>
    </source>
</reference>
<accession>A0AAD3H037</accession>
<dbReference type="InterPro" id="IPR005024">
    <property type="entry name" value="Snf7_fam"/>
</dbReference>
<dbReference type="Pfam" id="PF03357">
    <property type="entry name" value="Snf7"/>
    <property type="match status" value="1"/>
</dbReference>
<proteinExistence type="predicted"/>
<feature type="region of interest" description="Disordered" evidence="1">
    <location>
        <begin position="1"/>
        <end position="38"/>
    </location>
</feature>
<evidence type="ECO:0000313" key="3">
    <source>
        <dbReference type="Proteomes" id="UP001054902"/>
    </source>
</evidence>
<organism evidence="2 3">
    <name type="scientific">Chaetoceros tenuissimus</name>
    <dbReference type="NCBI Taxonomy" id="426638"/>
    <lineage>
        <taxon>Eukaryota</taxon>
        <taxon>Sar</taxon>
        <taxon>Stramenopiles</taxon>
        <taxon>Ochrophyta</taxon>
        <taxon>Bacillariophyta</taxon>
        <taxon>Coscinodiscophyceae</taxon>
        <taxon>Chaetocerotophycidae</taxon>
        <taxon>Chaetocerotales</taxon>
        <taxon>Chaetocerotaceae</taxon>
        <taxon>Chaetoceros</taxon>
    </lineage>
</organism>
<name>A0AAD3H037_9STRA</name>
<gene>
    <name evidence="2" type="ORF">CTEN210_01820</name>
</gene>
<keyword evidence="3" id="KW-1185">Reference proteome</keyword>
<sequence>MNIFKKKVSAKDAAKAAKKDTKREVRSSQREMEREIRELDREEKKLLMQIKQRAKQPGVKGMNDGALKSMAKNLVQIRNQKDKLYSAKANLNSVGMQATSMATQVAATAAIGNVSGAMSKINTAIDAKEMNKIMADFQRQNEVMEVRQELMDDALTDAFDTEDLDAEADEVTGQVLAELGIEMDQQFVGLSAPSAQPAGAAVAEEEDVMPDLKARLDAL</sequence>
<protein>
    <submittedName>
        <fullName evidence="2">Charged multivesicular body protein 2B</fullName>
    </submittedName>
</protein>
<dbReference type="EMBL" id="BLLK01000020">
    <property type="protein sequence ID" value="GFH45346.1"/>
    <property type="molecule type" value="Genomic_DNA"/>
</dbReference>
<dbReference type="AlphaFoldDB" id="A0AAD3H037"/>
<evidence type="ECO:0000256" key="1">
    <source>
        <dbReference type="SAM" id="MobiDB-lite"/>
    </source>
</evidence>
<dbReference type="GO" id="GO:0007034">
    <property type="term" value="P:vacuolar transport"/>
    <property type="evidence" value="ECO:0007669"/>
    <property type="project" value="InterPro"/>
</dbReference>
<dbReference type="Proteomes" id="UP001054902">
    <property type="component" value="Unassembled WGS sequence"/>
</dbReference>
<comment type="caution">
    <text evidence="2">The sequence shown here is derived from an EMBL/GenBank/DDBJ whole genome shotgun (WGS) entry which is preliminary data.</text>
</comment>